<keyword evidence="2" id="KW-1185">Reference proteome</keyword>
<proteinExistence type="predicted"/>
<dbReference type="EMBL" id="JASCZI010060572">
    <property type="protein sequence ID" value="MED6134068.1"/>
    <property type="molecule type" value="Genomic_DNA"/>
</dbReference>
<protein>
    <submittedName>
        <fullName evidence="1">Uncharacterized protein</fullName>
    </submittedName>
</protein>
<sequence length="473" mass="51787">MSSSSSEEEKQEELLQHFTTRAVGGTEYSWCKAVPGGTGITVLGLLLSKPPHIPKLQTVLRNLQNSNPILRSTIHFDSTANSFHFRTPPTSNVEIHSFDLQFTSGIPGCGSGDADADFHLILERELNRNTWRDPSDDGYGVLCVSVYAISESRWGVFLRLHTSGCDRAAAVTLLRELLEKVGCGGESNGETEEKGMGMAIEDLIPVAKRNKPFWARGLDMLGYSLNSFRLGNLDFVDADSPRSSKVVRLQLDAHHTRLIVAGCKSREIKLCAALAAAGMIASRASKNLLSYQTEKYGVVTLIDCRPLLDPVLSSNHLGFYHSAILNTHDVCGEVSLWDLAKRSYMAFANAMNCNKHFSDMSDLNYLMCKAIENPGLTPSSSMRTALISLFEDPVIDDSSDLHTELGLEDYVGCASAHGVGPSIAIFDTIRNGMLDCACVYPSPLHSKEQVQELVDHMKKILVGACNIQDQQSN</sequence>
<accession>A0ABU6SDV1</accession>
<dbReference type="SUPFAM" id="SSF52777">
    <property type="entry name" value="CoA-dependent acyltransferases"/>
    <property type="match status" value="1"/>
</dbReference>
<dbReference type="PANTHER" id="PTHR34375:SF2">
    <property type="entry name" value="GATA ZINC FINGER PROTEIN"/>
    <property type="match status" value="1"/>
</dbReference>
<name>A0ABU6SDV1_9FABA</name>
<dbReference type="PANTHER" id="PTHR34375">
    <property type="entry name" value="GATA ZINC FINGER PROTEIN-RELATED"/>
    <property type="match status" value="1"/>
</dbReference>
<organism evidence="1 2">
    <name type="scientific">Stylosanthes scabra</name>
    <dbReference type="NCBI Taxonomy" id="79078"/>
    <lineage>
        <taxon>Eukaryota</taxon>
        <taxon>Viridiplantae</taxon>
        <taxon>Streptophyta</taxon>
        <taxon>Embryophyta</taxon>
        <taxon>Tracheophyta</taxon>
        <taxon>Spermatophyta</taxon>
        <taxon>Magnoliopsida</taxon>
        <taxon>eudicotyledons</taxon>
        <taxon>Gunneridae</taxon>
        <taxon>Pentapetalae</taxon>
        <taxon>rosids</taxon>
        <taxon>fabids</taxon>
        <taxon>Fabales</taxon>
        <taxon>Fabaceae</taxon>
        <taxon>Papilionoideae</taxon>
        <taxon>50 kb inversion clade</taxon>
        <taxon>dalbergioids sensu lato</taxon>
        <taxon>Dalbergieae</taxon>
        <taxon>Pterocarpus clade</taxon>
        <taxon>Stylosanthes</taxon>
    </lineage>
</organism>
<gene>
    <name evidence="1" type="ORF">PIB30_034108</name>
</gene>
<dbReference type="Proteomes" id="UP001341840">
    <property type="component" value="Unassembled WGS sequence"/>
</dbReference>
<comment type="caution">
    <text evidence="1">The sequence shown here is derived from an EMBL/GenBank/DDBJ whole genome shotgun (WGS) entry which is preliminary data.</text>
</comment>
<evidence type="ECO:0000313" key="1">
    <source>
        <dbReference type="EMBL" id="MED6134068.1"/>
    </source>
</evidence>
<evidence type="ECO:0000313" key="2">
    <source>
        <dbReference type="Proteomes" id="UP001341840"/>
    </source>
</evidence>
<reference evidence="1 2" key="1">
    <citation type="journal article" date="2023" name="Plants (Basel)">
        <title>Bridging the Gap: Combining Genomics and Transcriptomics Approaches to Understand Stylosanthes scabra, an Orphan Legume from the Brazilian Caatinga.</title>
        <authorList>
            <person name="Ferreira-Neto J.R.C."/>
            <person name="da Silva M.D."/>
            <person name="Binneck E."/>
            <person name="de Melo N.F."/>
            <person name="da Silva R.H."/>
            <person name="de Melo A.L.T.M."/>
            <person name="Pandolfi V."/>
            <person name="Bustamante F.O."/>
            <person name="Brasileiro-Vidal A.C."/>
            <person name="Benko-Iseppon A.M."/>
        </authorList>
    </citation>
    <scope>NUCLEOTIDE SEQUENCE [LARGE SCALE GENOMIC DNA]</scope>
    <source>
        <tissue evidence="1">Leaves</tissue>
    </source>
</reference>